<organism evidence="3 4">
    <name type="scientific">Conidiobolus coronatus (strain ATCC 28846 / CBS 209.66 / NRRL 28638)</name>
    <name type="common">Delacroixia coronata</name>
    <dbReference type="NCBI Taxonomy" id="796925"/>
    <lineage>
        <taxon>Eukaryota</taxon>
        <taxon>Fungi</taxon>
        <taxon>Fungi incertae sedis</taxon>
        <taxon>Zoopagomycota</taxon>
        <taxon>Entomophthoromycotina</taxon>
        <taxon>Entomophthoromycetes</taxon>
        <taxon>Entomophthorales</taxon>
        <taxon>Ancylistaceae</taxon>
        <taxon>Conidiobolus</taxon>
    </lineage>
</organism>
<protein>
    <recommendedName>
        <fullName evidence="5">Transmembrane protein</fullName>
    </recommendedName>
</protein>
<dbReference type="EMBL" id="KQ964426">
    <property type="protein sequence ID" value="KXN74242.1"/>
    <property type="molecule type" value="Genomic_DNA"/>
</dbReference>
<feature type="transmembrane region" description="Helical" evidence="2">
    <location>
        <begin position="127"/>
        <end position="148"/>
    </location>
</feature>
<feature type="transmembrane region" description="Helical" evidence="2">
    <location>
        <begin position="96"/>
        <end position="115"/>
    </location>
</feature>
<gene>
    <name evidence="3" type="ORF">CONCODRAFT_2778</name>
</gene>
<name>A0A137PGX9_CONC2</name>
<keyword evidence="4" id="KW-1185">Reference proteome</keyword>
<feature type="transmembrane region" description="Helical" evidence="2">
    <location>
        <begin position="63"/>
        <end position="84"/>
    </location>
</feature>
<feature type="transmembrane region" description="Helical" evidence="2">
    <location>
        <begin position="168"/>
        <end position="190"/>
    </location>
</feature>
<accession>A0A137PGX9</accession>
<proteinExistence type="predicted"/>
<reference evidence="3 4" key="1">
    <citation type="journal article" date="2015" name="Genome Biol. Evol.">
        <title>Phylogenomic analyses indicate that early fungi evolved digesting cell walls of algal ancestors of land plants.</title>
        <authorList>
            <person name="Chang Y."/>
            <person name="Wang S."/>
            <person name="Sekimoto S."/>
            <person name="Aerts A.L."/>
            <person name="Choi C."/>
            <person name="Clum A."/>
            <person name="LaButti K.M."/>
            <person name="Lindquist E.A."/>
            <person name="Yee Ngan C."/>
            <person name="Ohm R.A."/>
            <person name="Salamov A.A."/>
            <person name="Grigoriev I.V."/>
            <person name="Spatafora J.W."/>
            <person name="Berbee M.L."/>
        </authorList>
    </citation>
    <scope>NUCLEOTIDE SEQUENCE [LARGE SCALE GENOMIC DNA]</scope>
    <source>
        <strain evidence="3 4">NRRL 28638</strain>
    </source>
</reference>
<evidence type="ECO:0000256" key="2">
    <source>
        <dbReference type="SAM" id="Phobius"/>
    </source>
</evidence>
<dbReference type="AlphaFoldDB" id="A0A137PGX9"/>
<feature type="region of interest" description="Disordered" evidence="1">
    <location>
        <begin position="270"/>
        <end position="324"/>
    </location>
</feature>
<feature type="transmembrane region" description="Helical" evidence="2">
    <location>
        <begin position="211"/>
        <end position="233"/>
    </location>
</feature>
<keyword evidence="2" id="KW-1133">Transmembrane helix</keyword>
<feature type="transmembrane region" description="Helical" evidence="2">
    <location>
        <begin position="35"/>
        <end position="56"/>
    </location>
</feature>
<dbReference type="OrthoDB" id="5587891at2759"/>
<keyword evidence="2" id="KW-0472">Membrane</keyword>
<dbReference type="Proteomes" id="UP000070444">
    <property type="component" value="Unassembled WGS sequence"/>
</dbReference>
<feature type="compositionally biased region" description="Low complexity" evidence="1">
    <location>
        <begin position="280"/>
        <end position="301"/>
    </location>
</feature>
<evidence type="ECO:0000313" key="3">
    <source>
        <dbReference type="EMBL" id="KXN74242.1"/>
    </source>
</evidence>
<evidence type="ECO:0000256" key="1">
    <source>
        <dbReference type="SAM" id="MobiDB-lite"/>
    </source>
</evidence>
<feature type="compositionally biased region" description="Gly residues" evidence="1">
    <location>
        <begin position="302"/>
        <end position="315"/>
    </location>
</feature>
<sequence>MSAQIPTSDQLTGQSVVPAVLTTTLSLLYESNLTMSINAMSTTMFLGNTIHSLNLLRKAPKPFYLLNFIQSFLGLLVNLFIIGYFFEFNKNCEFRIYFAAVGNLISTTCIELILLLKSRVVSNNNAIVFWVGLTLEAARVSIGIYNIIQTTTNITPLYNCGAVIQPLAGALVVGSEILVNGYLTIVFLVGMYRQWKFIKKPFYVTLMQDGLIYSILTVLISILALLLAIFQALGNNSMVLFNVSWVVASSLTVSQLRRAFKERGISSTGGIRSYPRTNEKSSGNNHNGSSNAESGTYNMGSSNGGGGSSSSGTGVGEEDFKSQI</sequence>
<keyword evidence="2" id="KW-0812">Transmembrane</keyword>
<evidence type="ECO:0000313" key="4">
    <source>
        <dbReference type="Proteomes" id="UP000070444"/>
    </source>
</evidence>
<evidence type="ECO:0008006" key="5">
    <source>
        <dbReference type="Google" id="ProtNLM"/>
    </source>
</evidence>